<organism evidence="3 4">
    <name type="scientific">Microvirga aerophila</name>
    <dbReference type="NCBI Taxonomy" id="670291"/>
    <lineage>
        <taxon>Bacteria</taxon>
        <taxon>Pseudomonadati</taxon>
        <taxon>Pseudomonadota</taxon>
        <taxon>Alphaproteobacteria</taxon>
        <taxon>Hyphomicrobiales</taxon>
        <taxon>Methylobacteriaceae</taxon>
        <taxon>Microvirga</taxon>
    </lineage>
</organism>
<protein>
    <recommendedName>
        <fullName evidence="2">DM2 domain-containing protein</fullName>
    </recommendedName>
</protein>
<proteinExistence type="predicted"/>
<dbReference type="SUPFAM" id="SSF47592">
    <property type="entry name" value="SWIB/MDM2 domain"/>
    <property type="match status" value="1"/>
</dbReference>
<comment type="caution">
    <text evidence="3">The sequence shown here is derived from an EMBL/GenBank/DDBJ whole genome shotgun (WGS) entry which is preliminary data.</text>
</comment>
<dbReference type="InterPro" id="IPR003121">
    <property type="entry name" value="SWIB_MDM2_domain"/>
</dbReference>
<dbReference type="InterPro" id="IPR036885">
    <property type="entry name" value="SWIB_MDM2_dom_sf"/>
</dbReference>
<evidence type="ECO:0000313" key="3">
    <source>
        <dbReference type="EMBL" id="GEO18689.1"/>
    </source>
</evidence>
<dbReference type="Proteomes" id="UP000321085">
    <property type="component" value="Unassembled WGS sequence"/>
</dbReference>
<feature type="compositionally biased region" description="Basic and acidic residues" evidence="1">
    <location>
        <begin position="1"/>
        <end position="14"/>
    </location>
</feature>
<feature type="region of interest" description="Disordered" evidence="1">
    <location>
        <begin position="1"/>
        <end position="26"/>
    </location>
</feature>
<feature type="domain" description="DM2" evidence="2">
    <location>
        <begin position="24"/>
        <end position="101"/>
    </location>
</feature>
<dbReference type="PANTHER" id="PTHR13844">
    <property type="entry name" value="SWI/SNF-RELATED MATRIX-ASSOCIATED ACTIN-DEPENDENT REGULATOR OF CHROMATIN SUBFAMILY D"/>
    <property type="match status" value="1"/>
</dbReference>
<dbReference type="Gene3D" id="1.10.245.10">
    <property type="entry name" value="SWIB/MDM2 domain"/>
    <property type="match status" value="1"/>
</dbReference>
<dbReference type="SMART" id="SM00151">
    <property type="entry name" value="SWIB"/>
    <property type="match status" value="1"/>
</dbReference>
<evidence type="ECO:0000256" key="1">
    <source>
        <dbReference type="SAM" id="MobiDB-lite"/>
    </source>
</evidence>
<reference evidence="3 4" key="1">
    <citation type="submission" date="2019-07" db="EMBL/GenBank/DDBJ databases">
        <title>Whole genome shotgun sequence of Microvirga aerophila NBRC 106136.</title>
        <authorList>
            <person name="Hosoyama A."/>
            <person name="Uohara A."/>
            <person name="Ohji S."/>
            <person name="Ichikawa N."/>
        </authorList>
    </citation>
    <scope>NUCLEOTIDE SEQUENCE [LARGE SCALE GENOMIC DNA]</scope>
    <source>
        <strain evidence="3 4">NBRC 106136</strain>
    </source>
</reference>
<name>A0A512C397_9HYPH</name>
<dbReference type="AlphaFoldDB" id="A0A512C397"/>
<dbReference type="InterPro" id="IPR019835">
    <property type="entry name" value="SWIB_domain"/>
</dbReference>
<evidence type="ECO:0000313" key="4">
    <source>
        <dbReference type="Proteomes" id="UP000321085"/>
    </source>
</evidence>
<keyword evidence="4" id="KW-1185">Reference proteome</keyword>
<sequence length="101" mass="11342">MVTSNDKPEQEKPAKGASLEPASGFLKPLQPSKELAAVVGSTPLPRPEVVSKVWEYIKKHKLQNPQNKREIMANEKLQAVFGGRNKVSMFEMNKYLAQHLK</sequence>
<accession>A0A512C397</accession>
<dbReference type="CDD" id="cd10567">
    <property type="entry name" value="SWIB-MDM2_like"/>
    <property type="match status" value="1"/>
</dbReference>
<dbReference type="EMBL" id="BJYU01000228">
    <property type="protein sequence ID" value="GEO18689.1"/>
    <property type="molecule type" value="Genomic_DNA"/>
</dbReference>
<dbReference type="RefSeq" id="WP_114189346.1">
    <property type="nucleotide sequence ID" value="NZ_BJYU01000228.1"/>
</dbReference>
<dbReference type="Pfam" id="PF02201">
    <property type="entry name" value="SWIB"/>
    <property type="match status" value="1"/>
</dbReference>
<dbReference type="OrthoDB" id="8019446at2"/>
<dbReference type="PROSITE" id="PS51925">
    <property type="entry name" value="SWIB_MDM2"/>
    <property type="match status" value="1"/>
</dbReference>
<gene>
    <name evidence="3" type="ORF">MAE02_63850</name>
</gene>
<evidence type="ECO:0000259" key="2">
    <source>
        <dbReference type="PROSITE" id="PS51925"/>
    </source>
</evidence>